<dbReference type="Gene3D" id="1.10.1220.10">
    <property type="entry name" value="Met repressor-like"/>
    <property type="match status" value="1"/>
</dbReference>
<dbReference type="GO" id="GO:0006355">
    <property type="term" value="P:regulation of DNA-templated transcription"/>
    <property type="evidence" value="ECO:0007669"/>
    <property type="project" value="InterPro"/>
</dbReference>
<evidence type="ECO:0000259" key="1">
    <source>
        <dbReference type="Pfam" id="PF03869"/>
    </source>
</evidence>
<evidence type="ECO:0000313" key="2">
    <source>
        <dbReference type="EMBL" id="SCW81878.1"/>
    </source>
</evidence>
<dbReference type="InterPro" id="IPR005569">
    <property type="entry name" value="Arc_DNA-bd_dom"/>
</dbReference>
<dbReference type="RefSeq" id="WP_090255321.1">
    <property type="nucleotide sequence ID" value="NZ_FMTL01000004.1"/>
</dbReference>
<reference evidence="2 3" key="1">
    <citation type="submission" date="2016-10" db="EMBL/GenBank/DDBJ databases">
        <authorList>
            <person name="Varghese N."/>
            <person name="Submissions S."/>
        </authorList>
    </citation>
    <scope>NUCLEOTIDE SEQUENCE [LARGE SCALE GENOMIC DNA]</scope>
    <source>
        <strain evidence="2 3">DSM 17833</strain>
    </source>
</reference>
<dbReference type="Proteomes" id="UP000242418">
    <property type="component" value="Unassembled WGS sequence"/>
</dbReference>
<evidence type="ECO:0000313" key="3">
    <source>
        <dbReference type="Proteomes" id="UP000242418"/>
    </source>
</evidence>
<gene>
    <name evidence="2" type="ORF">SAMN05216370_3719</name>
</gene>
<accession>A0AB37ZC69</accession>
<name>A0AB37ZC69_9PSED</name>
<keyword evidence="3" id="KW-1185">Reference proteome</keyword>
<proteinExistence type="predicted"/>
<organism evidence="2 3">
    <name type="scientific">Pseudomonas peli</name>
    <dbReference type="NCBI Taxonomy" id="592361"/>
    <lineage>
        <taxon>Bacteria</taxon>
        <taxon>Pseudomonadati</taxon>
        <taxon>Pseudomonadota</taxon>
        <taxon>Gammaproteobacteria</taxon>
        <taxon>Pseudomonadales</taxon>
        <taxon>Pseudomonadaceae</taxon>
        <taxon>Pseudomonas</taxon>
    </lineage>
</organism>
<dbReference type="GO" id="GO:0003677">
    <property type="term" value="F:DNA binding"/>
    <property type="evidence" value="ECO:0007669"/>
    <property type="project" value="InterPro"/>
</dbReference>
<dbReference type="InterPro" id="IPR013321">
    <property type="entry name" value="Arc_rbn_hlx_hlx"/>
</dbReference>
<sequence length="56" mass="6422">MSRTDPQFKLRVPAALRLQIEQAAQATRRSMNAEMVVRLEASFAKEQPLQEKAHDQ</sequence>
<dbReference type="EMBL" id="FMTL01000004">
    <property type="protein sequence ID" value="SCW81878.1"/>
    <property type="molecule type" value="Genomic_DNA"/>
</dbReference>
<dbReference type="SUPFAM" id="SSF47598">
    <property type="entry name" value="Ribbon-helix-helix"/>
    <property type="match status" value="1"/>
</dbReference>
<dbReference type="Pfam" id="PF03869">
    <property type="entry name" value="Arc"/>
    <property type="match status" value="1"/>
</dbReference>
<dbReference type="AlphaFoldDB" id="A0AB37ZC69"/>
<dbReference type="InterPro" id="IPR010985">
    <property type="entry name" value="Ribbon_hlx_hlx"/>
</dbReference>
<feature type="domain" description="Arc-like DNA binding" evidence="1">
    <location>
        <begin position="2"/>
        <end position="50"/>
    </location>
</feature>
<comment type="caution">
    <text evidence="2">The sequence shown here is derived from an EMBL/GenBank/DDBJ whole genome shotgun (WGS) entry which is preliminary data.</text>
</comment>
<protein>
    <submittedName>
        <fullName evidence="2">Arc-like DNA binding domain-containing protein</fullName>
    </submittedName>
</protein>